<evidence type="ECO:0000313" key="2">
    <source>
        <dbReference type="Proteomes" id="UP000318590"/>
    </source>
</evidence>
<dbReference type="EMBL" id="VFSV01000074">
    <property type="protein sequence ID" value="TRD14447.1"/>
    <property type="molecule type" value="Genomic_DNA"/>
</dbReference>
<proteinExistence type="predicted"/>
<dbReference type="AlphaFoldDB" id="A0A547PK01"/>
<reference evidence="1 2" key="1">
    <citation type="submission" date="2019-06" db="EMBL/GenBank/DDBJ databases">
        <title>Paenimaribius caenipelagi gen. nov., sp. nov., isolated from a tidal flat.</title>
        <authorList>
            <person name="Yoon J.-H."/>
        </authorList>
    </citation>
    <scope>NUCLEOTIDE SEQUENCE [LARGE SCALE GENOMIC DNA]</scope>
    <source>
        <strain evidence="1 2">JBTF-M29</strain>
    </source>
</reference>
<accession>A0A547PK01</accession>
<dbReference type="OrthoDB" id="7860815at2"/>
<comment type="caution">
    <text evidence="1">The sequence shown here is derived from an EMBL/GenBank/DDBJ whole genome shotgun (WGS) entry which is preliminary data.</text>
</comment>
<sequence length="139" mass="16279">MGEGLYWSQDGRTVYAEPFEGLDAGDVDLWDWAYEDLIDVVGTCLTERWLGCEGAWRDHTSRIVARNTLHEIWLTQDSYDRVHVTFGVREHLYDLDALARHHVDDRAERFFDQLQEHYALPVRTSPWTSAPRERLRMAG</sequence>
<protein>
    <submittedName>
        <fullName evidence="1">Uncharacterized protein</fullName>
    </submittedName>
</protein>
<name>A0A547PK01_9RHOB</name>
<gene>
    <name evidence="1" type="ORF">FEV53_18955</name>
</gene>
<dbReference type="Proteomes" id="UP000318590">
    <property type="component" value="Unassembled WGS sequence"/>
</dbReference>
<organism evidence="1 2">
    <name type="scientific">Palleronia caenipelagi</name>
    <dbReference type="NCBI Taxonomy" id="2489174"/>
    <lineage>
        <taxon>Bacteria</taxon>
        <taxon>Pseudomonadati</taxon>
        <taxon>Pseudomonadota</taxon>
        <taxon>Alphaproteobacteria</taxon>
        <taxon>Rhodobacterales</taxon>
        <taxon>Roseobacteraceae</taxon>
        <taxon>Palleronia</taxon>
    </lineage>
</organism>
<evidence type="ECO:0000313" key="1">
    <source>
        <dbReference type="EMBL" id="TRD14447.1"/>
    </source>
</evidence>
<dbReference type="RefSeq" id="WP_142836254.1">
    <property type="nucleotide sequence ID" value="NZ_VFSV01000074.1"/>
</dbReference>
<keyword evidence="2" id="KW-1185">Reference proteome</keyword>